<accession>A0A923MEZ9</accession>
<proteinExistence type="predicted"/>
<dbReference type="CDD" id="cd07344">
    <property type="entry name" value="M48_yhfN_like"/>
    <property type="match status" value="1"/>
</dbReference>
<feature type="domain" description="YgjP-like metallopeptidase" evidence="1">
    <location>
        <begin position="70"/>
        <end position="169"/>
    </location>
</feature>
<dbReference type="Pfam" id="PF01863">
    <property type="entry name" value="YgjP-like"/>
    <property type="match status" value="2"/>
</dbReference>
<protein>
    <submittedName>
        <fullName evidence="2">M48 family metallopeptidase</fullName>
    </submittedName>
</protein>
<dbReference type="AlphaFoldDB" id="A0A923MEZ9"/>
<dbReference type="InterPro" id="IPR002725">
    <property type="entry name" value="YgjP-like_metallopeptidase"/>
</dbReference>
<feature type="domain" description="YgjP-like metallopeptidase" evidence="1">
    <location>
        <begin position="13"/>
        <end position="58"/>
    </location>
</feature>
<name>A0A923MEZ9_9FIRM</name>
<sequence>MNTYELIRSRRETLALELTRDGRLIVRAPLRISRREIDAFVEKHKDWIVRHLAKQAARPTLPPPDAPETQALKTQAQAVLPERVAHWSAIMGVHPTGLRITTARKRYGSCSSKGSLCFSCYLMCCPEEAVELVVVHELCHLREMNHGPGFYALLERYLPDWKERKKLLN</sequence>
<comment type="caution">
    <text evidence="2">The sequence shown here is derived from an EMBL/GenBank/DDBJ whole genome shotgun (WGS) entry which is preliminary data.</text>
</comment>
<evidence type="ECO:0000313" key="2">
    <source>
        <dbReference type="EMBL" id="MBC5769128.1"/>
    </source>
</evidence>
<evidence type="ECO:0000259" key="1">
    <source>
        <dbReference type="Pfam" id="PF01863"/>
    </source>
</evidence>
<dbReference type="PANTHER" id="PTHR30399:SF1">
    <property type="entry name" value="UTP PYROPHOSPHATASE"/>
    <property type="match status" value="1"/>
</dbReference>
<dbReference type="PANTHER" id="PTHR30399">
    <property type="entry name" value="UNCHARACTERIZED PROTEIN YGJP"/>
    <property type="match status" value="1"/>
</dbReference>
<gene>
    <name evidence="2" type="ORF">H8Z83_02045</name>
</gene>
<dbReference type="Gene3D" id="3.30.2010.10">
    <property type="entry name" value="Metalloproteases ('zincins'), catalytic domain"/>
    <property type="match status" value="1"/>
</dbReference>
<keyword evidence="3" id="KW-1185">Reference proteome</keyword>
<dbReference type="Proteomes" id="UP000620327">
    <property type="component" value="Unassembled WGS sequence"/>
</dbReference>
<dbReference type="EMBL" id="JACOQI010000001">
    <property type="protein sequence ID" value="MBC5769128.1"/>
    <property type="molecule type" value="Genomic_DNA"/>
</dbReference>
<dbReference type="InterPro" id="IPR053136">
    <property type="entry name" value="UTP_pyrophosphatase-like"/>
</dbReference>
<organism evidence="2 3">
    <name type="scientific">Dysosmobacter segnis</name>
    <dbReference type="NCBI Taxonomy" id="2763042"/>
    <lineage>
        <taxon>Bacteria</taxon>
        <taxon>Bacillati</taxon>
        <taxon>Bacillota</taxon>
        <taxon>Clostridia</taxon>
        <taxon>Eubacteriales</taxon>
        <taxon>Oscillospiraceae</taxon>
        <taxon>Dysosmobacter</taxon>
    </lineage>
</organism>
<reference evidence="2" key="1">
    <citation type="submission" date="2020-08" db="EMBL/GenBank/DDBJ databases">
        <title>Genome public.</title>
        <authorList>
            <person name="Liu C."/>
            <person name="Sun Q."/>
        </authorList>
    </citation>
    <scope>NUCLEOTIDE SEQUENCE</scope>
    <source>
        <strain evidence="2">BX15</strain>
    </source>
</reference>
<dbReference type="RefSeq" id="WP_187013511.1">
    <property type="nucleotide sequence ID" value="NZ_JACOQI010000001.1"/>
</dbReference>
<evidence type="ECO:0000313" key="3">
    <source>
        <dbReference type="Proteomes" id="UP000620327"/>
    </source>
</evidence>